<name>A0A8C3GNI4_CAIMO</name>
<dbReference type="GO" id="GO:0000056">
    <property type="term" value="P:ribosomal small subunit export from nucleus"/>
    <property type="evidence" value="ECO:0007669"/>
    <property type="project" value="TreeGrafter"/>
</dbReference>
<protein>
    <submittedName>
        <fullName evidence="3">NOP9 nucleolar protein</fullName>
    </submittedName>
</protein>
<dbReference type="InterPro" id="IPR001313">
    <property type="entry name" value="Pumilio_RNA-bd_rpt"/>
</dbReference>
<keyword evidence="4" id="KW-1185">Reference proteome</keyword>
<evidence type="ECO:0000256" key="1">
    <source>
        <dbReference type="ARBA" id="ARBA00022737"/>
    </source>
</evidence>
<sequence length="543" mass="56840">MGVRRGRGGSGGPGLEGDVAAYFRRALETLQEGLSPEELDLFAPNVLEEAAAAGAGAALDPSGSRLLEALLPRAPAAALSRVLSPLVGGLGGPAGHPLGARVLEAALRRVPEVLGSEREVLGQLEEAVRRQAEAVRGEALAFARHPNGSFVLRALLRTLGGGPGGGPPHHLPEGAEPAQKGAESATEGAGPKPKEAGLPPSFPPLLEQLAEILEENLSSLVSPPCASLCLQAALEALRHSQSPACARLCQALIGYLVPPGHAPGESPLVAALEDAQRGRLVEALFGAAGPRLLRGLFQDHLRGRLLGVATHRLANHGLQRLLDHAPRDVVGEVLEELGPTLRQPLARGHPGVLTALAGACRRHPPLQPQALRRLLEAVDCWEPPERRRSCLGPLGALRPWGGGDSAEGAGPELSVTLPGSLLLQHLLHFSDPGPVLGALEALPPPALAALALSPPGSRVWDALLSAPLVPARTRRRLLRKLKGRFLSLACHRNGSRVLDAILVSSSPRACAAIAAELALQRPALLRDPHGRGVERRLRPWLED</sequence>
<organism evidence="3 4">
    <name type="scientific">Cairina moschata</name>
    <name type="common">Muscovy duck</name>
    <dbReference type="NCBI Taxonomy" id="8855"/>
    <lineage>
        <taxon>Eukaryota</taxon>
        <taxon>Metazoa</taxon>
        <taxon>Chordata</taxon>
        <taxon>Craniata</taxon>
        <taxon>Vertebrata</taxon>
        <taxon>Euteleostomi</taxon>
        <taxon>Archelosauria</taxon>
        <taxon>Archosauria</taxon>
        <taxon>Dinosauria</taxon>
        <taxon>Saurischia</taxon>
        <taxon>Theropoda</taxon>
        <taxon>Coelurosauria</taxon>
        <taxon>Aves</taxon>
        <taxon>Neognathae</taxon>
        <taxon>Galloanserae</taxon>
        <taxon>Anseriformes</taxon>
        <taxon>Anatidae</taxon>
        <taxon>Anatinae</taxon>
        <taxon>Cairina</taxon>
    </lineage>
</organism>
<proteinExistence type="predicted"/>
<dbReference type="SUPFAM" id="SSF48371">
    <property type="entry name" value="ARM repeat"/>
    <property type="match status" value="1"/>
</dbReference>
<keyword evidence="1" id="KW-0677">Repeat</keyword>
<dbReference type="GO" id="GO:0000447">
    <property type="term" value="P:endonucleolytic cleavage in ITS1 to separate SSU-rRNA from 5.8S rRNA and LSU-rRNA from tricistronic rRNA transcript (SSU-rRNA, 5.8S rRNA, LSU-rRNA)"/>
    <property type="evidence" value="ECO:0007669"/>
    <property type="project" value="TreeGrafter"/>
</dbReference>
<dbReference type="GO" id="GO:0000480">
    <property type="term" value="P:endonucleolytic cleavage in 5'-ETS of tricistronic rRNA transcript (SSU-rRNA, 5.8S rRNA, LSU-rRNA)"/>
    <property type="evidence" value="ECO:0007669"/>
    <property type="project" value="TreeGrafter"/>
</dbReference>
<dbReference type="GO" id="GO:0000472">
    <property type="term" value="P:endonucleolytic cleavage to generate mature 5'-end of SSU-rRNA from (SSU-rRNA, 5.8S rRNA, LSU-rRNA)"/>
    <property type="evidence" value="ECO:0007669"/>
    <property type="project" value="TreeGrafter"/>
</dbReference>
<dbReference type="GO" id="GO:0003723">
    <property type="term" value="F:RNA binding"/>
    <property type="evidence" value="ECO:0007669"/>
    <property type="project" value="InterPro"/>
</dbReference>
<evidence type="ECO:0000313" key="3">
    <source>
        <dbReference type="Ensembl" id="ENSCMMP00000022657.1"/>
    </source>
</evidence>
<dbReference type="Ensembl" id="ENSCMMT00000024808.1">
    <property type="protein sequence ID" value="ENSCMMP00000022657.1"/>
    <property type="gene ID" value="ENSCMMG00000014186.1"/>
</dbReference>
<dbReference type="Proteomes" id="UP000694556">
    <property type="component" value="Unassembled WGS sequence"/>
</dbReference>
<dbReference type="InterPro" id="IPR011989">
    <property type="entry name" value="ARM-like"/>
</dbReference>
<evidence type="ECO:0000256" key="2">
    <source>
        <dbReference type="SAM" id="MobiDB-lite"/>
    </source>
</evidence>
<dbReference type="GO" id="GO:0030688">
    <property type="term" value="C:preribosome, small subunit precursor"/>
    <property type="evidence" value="ECO:0007669"/>
    <property type="project" value="TreeGrafter"/>
</dbReference>
<dbReference type="InterPro" id="IPR040000">
    <property type="entry name" value="NOP9"/>
</dbReference>
<dbReference type="PANTHER" id="PTHR13102:SF0">
    <property type="entry name" value="NUCLEOLAR PROTEIN 9"/>
    <property type="match status" value="1"/>
</dbReference>
<dbReference type="Gene3D" id="1.25.10.10">
    <property type="entry name" value="Leucine-rich Repeat Variant"/>
    <property type="match status" value="2"/>
</dbReference>
<dbReference type="AlphaFoldDB" id="A0A8C3GNI4"/>
<dbReference type="GO" id="GO:0030686">
    <property type="term" value="C:90S preribosome"/>
    <property type="evidence" value="ECO:0007669"/>
    <property type="project" value="TreeGrafter"/>
</dbReference>
<dbReference type="SMART" id="SM00025">
    <property type="entry name" value="Pumilio"/>
    <property type="match status" value="2"/>
</dbReference>
<feature type="region of interest" description="Disordered" evidence="2">
    <location>
        <begin position="161"/>
        <end position="198"/>
    </location>
</feature>
<dbReference type="PANTHER" id="PTHR13102">
    <property type="entry name" value="NUCLEOLAR PROTEIN 9"/>
    <property type="match status" value="1"/>
</dbReference>
<reference evidence="3" key="1">
    <citation type="submission" date="2025-08" db="UniProtKB">
        <authorList>
            <consortium name="Ensembl"/>
        </authorList>
    </citation>
    <scope>IDENTIFICATION</scope>
</reference>
<accession>A0A8C3GNI4</accession>
<dbReference type="GO" id="GO:0005730">
    <property type="term" value="C:nucleolus"/>
    <property type="evidence" value="ECO:0007669"/>
    <property type="project" value="TreeGrafter"/>
</dbReference>
<dbReference type="InterPro" id="IPR016024">
    <property type="entry name" value="ARM-type_fold"/>
</dbReference>
<evidence type="ECO:0000313" key="4">
    <source>
        <dbReference type="Proteomes" id="UP000694556"/>
    </source>
</evidence>
<dbReference type="Pfam" id="PF22493">
    <property type="entry name" value="PUF_NOP9"/>
    <property type="match status" value="1"/>
</dbReference>
<reference evidence="3" key="2">
    <citation type="submission" date="2025-09" db="UniProtKB">
        <authorList>
            <consortium name="Ensembl"/>
        </authorList>
    </citation>
    <scope>IDENTIFICATION</scope>
</reference>